<comment type="function">
    <text evidence="9">Part of the twin-arginine translocation (Tat) system that transports large folded proteins containing a characteristic twin-arginine motif in their signal peptide across membranes. TatA could form the protein-conducting channel of the Tat system.</text>
</comment>
<dbReference type="InterPro" id="IPR006312">
    <property type="entry name" value="TatA/E"/>
</dbReference>
<feature type="region of interest" description="Disordered" evidence="10">
    <location>
        <begin position="44"/>
        <end position="112"/>
    </location>
</feature>
<dbReference type="InterPro" id="IPR003369">
    <property type="entry name" value="TatA/B/E"/>
</dbReference>
<dbReference type="PANTHER" id="PTHR42982">
    <property type="entry name" value="SEC-INDEPENDENT PROTEIN TRANSLOCASE PROTEIN TATA"/>
    <property type="match status" value="1"/>
</dbReference>
<dbReference type="HAMAP" id="MF_00236">
    <property type="entry name" value="TatA_E"/>
    <property type="match status" value="1"/>
</dbReference>
<dbReference type="EMBL" id="JAUSQX010000001">
    <property type="protein sequence ID" value="MDP9807042.1"/>
    <property type="molecule type" value="Genomic_DNA"/>
</dbReference>
<sequence>MIKPWHIIVLIVVIIIVFGSAKLPEITRSIGQSAKIMKKELRELQDDDPKQLPPSQVGQTGQVGNPQQVHGMNQQLGDQGGTAQGGTGQAGTGQGGTAQGNADQTDGQQSAQ</sequence>
<keyword evidence="12" id="KW-1185">Reference proteome</keyword>
<evidence type="ECO:0000256" key="6">
    <source>
        <dbReference type="ARBA" id="ARBA00022989"/>
    </source>
</evidence>
<keyword evidence="8 9" id="KW-0472">Membrane</keyword>
<evidence type="ECO:0000256" key="1">
    <source>
        <dbReference type="ARBA" id="ARBA00004162"/>
    </source>
</evidence>
<dbReference type="NCBIfam" id="TIGR01411">
    <property type="entry name" value="tatAE"/>
    <property type="match status" value="1"/>
</dbReference>
<evidence type="ECO:0000256" key="8">
    <source>
        <dbReference type="ARBA" id="ARBA00023136"/>
    </source>
</evidence>
<dbReference type="Proteomes" id="UP001243212">
    <property type="component" value="Unassembled WGS sequence"/>
</dbReference>
<dbReference type="RefSeq" id="WP_307683220.1">
    <property type="nucleotide sequence ID" value="NZ_JAUSQX010000001.1"/>
</dbReference>
<evidence type="ECO:0000256" key="10">
    <source>
        <dbReference type="SAM" id="MobiDB-lite"/>
    </source>
</evidence>
<evidence type="ECO:0000256" key="2">
    <source>
        <dbReference type="ARBA" id="ARBA00022448"/>
    </source>
</evidence>
<gene>
    <name evidence="9" type="primary">tatA</name>
    <name evidence="11" type="ORF">J2S70_001624</name>
</gene>
<proteinExistence type="inferred from homology"/>
<dbReference type="NCBIfam" id="NF001854">
    <property type="entry name" value="PRK00575.1"/>
    <property type="match status" value="1"/>
</dbReference>
<comment type="subunit">
    <text evidence="9">The Tat system comprises two distinct complexes: a TatABC complex, containing multiple copies of TatA, TatB and TatC subunits, and a separate TatA complex, containing only TatA subunits. Substrates initially bind to the TatABC complex, which probably triggers association of the separate TatA complex to form the active translocon.</text>
</comment>
<evidence type="ECO:0000256" key="9">
    <source>
        <dbReference type="HAMAP-Rule" id="MF_00236"/>
    </source>
</evidence>
<feature type="transmembrane region" description="Helical" evidence="9">
    <location>
        <begin position="6"/>
        <end position="23"/>
    </location>
</feature>
<comment type="similarity">
    <text evidence="9">Belongs to the TatA/E family.</text>
</comment>
<feature type="compositionally biased region" description="Gly residues" evidence="10">
    <location>
        <begin position="78"/>
        <end position="98"/>
    </location>
</feature>
<keyword evidence="3 9" id="KW-1003">Cell membrane</keyword>
<keyword evidence="2 9" id="KW-0813">Transport</keyword>
<dbReference type="PANTHER" id="PTHR42982:SF8">
    <property type="entry name" value="SEC-INDEPENDENT PROTEIN TRANSLOCASE PROTEIN TATA"/>
    <property type="match status" value="1"/>
</dbReference>
<keyword evidence="5 9" id="KW-0653">Protein transport</keyword>
<name>A0ABT9NIL4_9ACTO</name>
<keyword evidence="7 9" id="KW-0811">Translocation</keyword>
<comment type="caution">
    <text evidence="11">The sequence shown here is derived from an EMBL/GenBank/DDBJ whole genome shotgun (WGS) entry which is preliminary data.</text>
</comment>
<evidence type="ECO:0000256" key="5">
    <source>
        <dbReference type="ARBA" id="ARBA00022927"/>
    </source>
</evidence>
<keyword evidence="6 9" id="KW-1133">Transmembrane helix</keyword>
<comment type="subcellular location">
    <subcellularLocation>
        <location evidence="1 9">Cell membrane</location>
        <topology evidence="1 9">Single-pass membrane protein</topology>
    </subcellularLocation>
</comment>
<dbReference type="Gene3D" id="1.20.5.3310">
    <property type="match status" value="1"/>
</dbReference>
<evidence type="ECO:0000256" key="7">
    <source>
        <dbReference type="ARBA" id="ARBA00023010"/>
    </source>
</evidence>
<accession>A0ABT9NIL4</accession>
<evidence type="ECO:0000313" key="11">
    <source>
        <dbReference type="EMBL" id="MDP9807042.1"/>
    </source>
</evidence>
<dbReference type="Pfam" id="PF02416">
    <property type="entry name" value="TatA_B_E"/>
    <property type="match status" value="1"/>
</dbReference>
<reference evidence="11 12" key="1">
    <citation type="submission" date="2023-07" db="EMBL/GenBank/DDBJ databases">
        <title>Sequencing the genomes of 1000 actinobacteria strains.</title>
        <authorList>
            <person name="Klenk H.-P."/>
        </authorList>
    </citation>
    <scope>NUCLEOTIDE SEQUENCE [LARGE SCALE GENOMIC DNA]</scope>
    <source>
        <strain evidence="11 12">DSM 17163</strain>
    </source>
</reference>
<protein>
    <recommendedName>
        <fullName evidence="9">Sec-independent protein translocase protein TatA</fullName>
    </recommendedName>
</protein>
<evidence type="ECO:0000256" key="3">
    <source>
        <dbReference type="ARBA" id="ARBA00022475"/>
    </source>
</evidence>
<evidence type="ECO:0000256" key="4">
    <source>
        <dbReference type="ARBA" id="ARBA00022692"/>
    </source>
</evidence>
<feature type="compositionally biased region" description="Polar residues" evidence="10">
    <location>
        <begin position="53"/>
        <end position="73"/>
    </location>
</feature>
<keyword evidence="4 9" id="KW-0812">Transmembrane</keyword>
<evidence type="ECO:0000313" key="12">
    <source>
        <dbReference type="Proteomes" id="UP001243212"/>
    </source>
</evidence>
<organism evidence="11 12">
    <name type="scientific">Trueperella bonasi</name>
    <dbReference type="NCBI Taxonomy" id="312286"/>
    <lineage>
        <taxon>Bacteria</taxon>
        <taxon>Bacillati</taxon>
        <taxon>Actinomycetota</taxon>
        <taxon>Actinomycetes</taxon>
        <taxon>Actinomycetales</taxon>
        <taxon>Actinomycetaceae</taxon>
        <taxon>Trueperella</taxon>
    </lineage>
</organism>